<evidence type="ECO:0000313" key="3">
    <source>
        <dbReference type="Proteomes" id="UP000629371"/>
    </source>
</evidence>
<dbReference type="EMBL" id="JAERRI010000002">
    <property type="protein sequence ID" value="MBL1088591.1"/>
    <property type="molecule type" value="Genomic_DNA"/>
</dbReference>
<dbReference type="InterPro" id="IPR007278">
    <property type="entry name" value="DUF397"/>
</dbReference>
<dbReference type="Pfam" id="PF04149">
    <property type="entry name" value="DUF397"/>
    <property type="match status" value="1"/>
</dbReference>
<feature type="domain" description="DUF397" evidence="1">
    <location>
        <begin position="4"/>
        <end position="42"/>
    </location>
</feature>
<dbReference type="RefSeq" id="WP_201801707.1">
    <property type="nucleotide sequence ID" value="NZ_JAERRI010000002.1"/>
</dbReference>
<keyword evidence="3" id="KW-1185">Reference proteome</keyword>
<proteinExistence type="predicted"/>
<evidence type="ECO:0000313" key="2">
    <source>
        <dbReference type="EMBL" id="MBL1088591.1"/>
    </source>
</evidence>
<gene>
    <name evidence="2" type="ORF">JK360_04175</name>
</gene>
<organism evidence="2 3">
    <name type="scientific">Streptomyces siderophoricus</name>
    <dbReference type="NCBI Taxonomy" id="2802281"/>
    <lineage>
        <taxon>Bacteria</taxon>
        <taxon>Bacillati</taxon>
        <taxon>Actinomycetota</taxon>
        <taxon>Actinomycetes</taxon>
        <taxon>Kitasatosporales</taxon>
        <taxon>Streptomycetaceae</taxon>
        <taxon>Streptomyces</taxon>
    </lineage>
</organism>
<evidence type="ECO:0000259" key="1">
    <source>
        <dbReference type="Pfam" id="PF04149"/>
    </source>
</evidence>
<reference evidence="2 3" key="1">
    <citation type="submission" date="2021-01" db="EMBL/GenBank/DDBJ databases">
        <title>WGS of actinomycetes isolated from Thailand.</title>
        <authorList>
            <person name="Thawai C."/>
        </authorList>
    </citation>
    <scope>NUCLEOTIDE SEQUENCE [LARGE SCALE GENOMIC DNA]</scope>
    <source>
        <strain evidence="2 3">CH9-7</strain>
    </source>
</reference>
<dbReference type="Proteomes" id="UP000629371">
    <property type="component" value="Unassembled WGS sequence"/>
</dbReference>
<name>A0ABS1MLP0_9ACTN</name>
<comment type="caution">
    <text evidence="2">The sequence shown here is derived from an EMBL/GenBank/DDBJ whole genome shotgun (WGS) entry which is preliminary data.</text>
</comment>
<accession>A0ABS1MLP0</accession>
<protein>
    <submittedName>
        <fullName evidence="2">DUF397 domain-containing protein</fullName>
    </submittedName>
</protein>
<sequence length="48" mass="4887">MRGQSLEVSTAPGTVHVVDSKRPADAMVTVSPLAWAGLVALVVADPSV</sequence>